<evidence type="ECO:0000313" key="3">
    <source>
        <dbReference type="Proteomes" id="UP000233556"/>
    </source>
</evidence>
<keyword evidence="3" id="KW-1185">Reference proteome</keyword>
<name>A0A2I0U2X8_LIMLA</name>
<feature type="transmembrane region" description="Helical" evidence="1">
    <location>
        <begin position="48"/>
        <end position="67"/>
    </location>
</feature>
<keyword evidence="1" id="KW-1133">Transmembrane helix</keyword>
<sequence length="70" mass="7882">MVARPQPPDATGCESGVIFPSRELQMAKKPYRSFWGALSLTMQGLEDLFFNIYIYAGILSLYMDMIADKS</sequence>
<dbReference type="AlphaFoldDB" id="A0A2I0U2X8"/>
<organism evidence="2 3">
    <name type="scientific">Limosa lapponica baueri</name>
    <dbReference type="NCBI Taxonomy" id="1758121"/>
    <lineage>
        <taxon>Eukaryota</taxon>
        <taxon>Metazoa</taxon>
        <taxon>Chordata</taxon>
        <taxon>Craniata</taxon>
        <taxon>Vertebrata</taxon>
        <taxon>Euteleostomi</taxon>
        <taxon>Archelosauria</taxon>
        <taxon>Archosauria</taxon>
        <taxon>Dinosauria</taxon>
        <taxon>Saurischia</taxon>
        <taxon>Theropoda</taxon>
        <taxon>Coelurosauria</taxon>
        <taxon>Aves</taxon>
        <taxon>Neognathae</taxon>
        <taxon>Neoaves</taxon>
        <taxon>Charadriiformes</taxon>
        <taxon>Scolopacidae</taxon>
        <taxon>Limosa</taxon>
    </lineage>
</organism>
<dbReference type="Proteomes" id="UP000233556">
    <property type="component" value="Unassembled WGS sequence"/>
</dbReference>
<evidence type="ECO:0000313" key="2">
    <source>
        <dbReference type="EMBL" id="PKU40313.1"/>
    </source>
</evidence>
<accession>A0A2I0U2X8</accession>
<keyword evidence="1" id="KW-0472">Membrane</keyword>
<keyword evidence="1" id="KW-0812">Transmembrane</keyword>
<reference evidence="3" key="1">
    <citation type="submission" date="2017-11" db="EMBL/GenBank/DDBJ databases">
        <authorList>
            <person name="Lima N.C."/>
            <person name="Parody-Merino A.M."/>
            <person name="Battley P.F."/>
            <person name="Fidler A.E."/>
            <person name="Prosdocimi F."/>
        </authorList>
    </citation>
    <scope>NUCLEOTIDE SEQUENCE [LARGE SCALE GENOMIC DNA]</scope>
</reference>
<evidence type="ECO:0000256" key="1">
    <source>
        <dbReference type="SAM" id="Phobius"/>
    </source>
</evidence>
<reference evidence="3" key="2">
    <citation type="submission" date="2017-12" db="EMBL/GenBank/DDBJ databases">
        <title>Genome sequence of the Bar-tailed Godwit (Limosa lapponica baueri).</title>
        <authorList>
            <person name="Lima N.C.B."/>
            <person name="Parody-Merino A.M."/>
            <person name="Battley P.F."/>
            <person name="Fidler A.E."/>
            <person name="Prosdocimi F."/>
        </authorList>
    </citation>
    <scope>NUCLEOTIDE SEQUENCE [LARGE SCALE GENOMIC DNA]</scope>
</reference>
<dbReference type="EMBL" id="KZ506296">
    <property type="protein sequence ID" value="PKU40313.1"/>
    <property type="molecule type" value="Genomic_DNA"/>
</dbReference>
<gene>
    <name evidence="2" type="ORF">llap_9385</name>
</gene>
<proteinExistence type="predicted"/>
<protein>
    <submittedName>
        <fullName evidence="2">Uncharacterized protein</fullName>
    </submittedName>
</protein>